<name>A0AAD7RW16_9TELE</name>
<proteinExistence type="predicted"/>
<organism evidence="1 2">
    <name type="scientific">Aldrovandia affinis</name>
    <dbReference type="NCBI Taxonomy" id="143900"/>
    <lineage>
        <taxon>Eukaryota</taxon>
        <taxon>Metazoa</taxon>
        <taxon>Chordata</taxon>
        <taxon>Craniata</taxon>
        <taxon>Vertebrata</taxon>
        <taxon>Euteleostomi</taxon>
        <taxon>Actinopterygii</taxon>
        <taxon>Neopterygii</taxon>
        <taxon>Teleostei</taxon>
        <taxon>Notacanthiformes</taxon>
        <taxon>Halosauridae</taxon>
        <taxon>Aldrovandia</taxon>
    </lineage>
</organism>
<keyword evidence="2" id="KW-1185">Reference proteome</keyword>
<sequence>MEGARPSSYIANMLTELLGTEILPEPPLLDRCHRASWPGRSTGDVPKSRALLVKFHYYTAKEKVLEVARGKVYEYQGYRTRFRPDYPKEVAKDRAAFYTVKTELFKREVNFFPNIQQR</sequence>
<dbReference type="EMBL" id="JAINUG010000159">
    <property type="protein sequence ID" value="KAJ8391315.1"/>
    <property type="molecule type" value="Genomic_DNA"/>
</dbReference>
<dbReference type="AlphaFoldDB" id="A0AAD7RW16"/>
<dbReference type="Gene3D" id="3.30.70.1820">
    <property type="entry name" value="L1 transposable element, RRM domain"/>
    <property type="match status" value="1"/>
</dbReference>
<comment type="caution">
    <text evidence="1">The sequence shown here is derived from an EMBL/GenBank/DDBJ whole genome shotgun (WGS) entry which is preliminary data.</text>
</comment>
<evidence type="ECO:0000313" key="2">
    <source>
        <dbReference type="Proteomes" id="UP001221898"/>
    </source>
</evidence>
<accession>A0AAD7RW16</accession>
<reference evidence="1" key="1">
    <citation type="journal article" date="2023" name="Science">
        <title>Genome structures resolve the early diversification of teleost fishes.</title>
        <authorList>
            <person name="Parey E."/>
            <person name="Louis A."/>
            <person name="Montfort J."/>
            <person name="Bouchez O."/>
            <person name="Roques C."/>
            <person name="Iampietro C."/>
            <person name="Lluch J."/>
            <person name="Castinel A."/>
            <person name="Donnadieu C."/>
            <person name="Desvignes T."/>
            <person name="Floi Bucao C."/>
            <person name="Jouanno E."/>
            <person name="Wen M."/>
            <person name="Mejri S."/>
            <person name="Dirks R."/>
            <person name="Jansen H."/>
            <person name="Henkel C."/>
            <person name="Chen W.J."/>
            <person name="Zahm M."/>
            <person name="Cabau C."/>
            <person name="Klopp C."/>
            <person name="Thompson A.W."/>
            <person name="Robinson-Rechavi M."/>
            <person name="Braasch I."/>
            <person name="Lecointre G."/>
            <person name="Bobe J."/>
            <person name="Postlethwait J.H."/>
            <person name="Berthelot C."/>
            <person name="Roest Crollius H."/>
            <person name="Guiguen Y."/>
        </authorList>
    </citation>
    <scope>NUCLEOTIDE SEQUENCE</scope>
    <source>
        <strain evidence="1">NC1722</strain>
    </source>
</reference>
<gene>
    <name evidence="1" type="ORF">AAFF_G00091020</name>
</gene>
<evidence type="ECO:0000313" key="1">
    <source>
        <dbReference type="EMBL" id="KAJ8391315.1"/>
    </source>
</evidence>
<dbReference type="Proteomes" id="UP001221898">
    <property type="component" value="Unassembled WGS sequence"/>
</dbReference>
<protein>
    <submittedName>
        <fullName evidence="1">Uncharacterized protein</fullName>
    </submittedName>
</protein>